<comment type="similarity">
    <text evidence="2 8">Belongs to the MIP/aquaporin (TC 1.A.8) family.</text>
</comment>
<keyword evidence="5 9" id="KW-1133">Transmembrane helix</keyword>
<evidence type="ECO:0000256" key="5">
    <source>
        <dbReference type="ARBA" id="ARBA00022989"/>
    </source>
</evidence>
<feature type="transmembrane region" description="Helical" evidence="9">
    <location>
        <begin position="115"/>
        <end position="141"/>
    </location>
</feature>
<evidence type="ECO:0000256" key="8">
    <source>
        <dbReference type="RuleBase" id="RU000477"/>
    </source>
</evidence>
<dbReference type="PRINTS" id="PR00783">
    <property type="entry name" value="MINTRINSICP"/>
</dbReference>
<gene>
    <name evidence="10" type="ORF">DdX_00216</name>
</gene>
<dbReference type="InterPro" id="IPR000425">
    <property type="entry name" value="MIP"/>
</dbReference>
<name>A0AAD4NEM7_9BILA</name>
<comment type="function">
    <text evidence="7">Aquaglyceroporin that may modulate the water content and osmolytes during anhydrobiosis.</text>
</comment>
<feature type="transmembrane region" description="Helical" evidence="9">
    <location>
        <begin position="208"/>
        <end position="226"/>
    </location>
</feature>
<dbReference type="GO" id="GO:0015254">
    <property type="term" value="F:glycerol channel activity"/>
    <property type="evidence" value="ECO:0007669"/>
    <property type="project" value="TreeGrafter"/>
</dbReference>
<evidence type="ECO:0000313" key="11">
    <source>
        <dbReference type="Proteomes" id="UP001201812"/>
    </source>
</evidence>
<dbReference type="GO" id="GO:0016323">
    <property type="term" value="C:basolateral plasma membrane"/>
    <property type="evidence" value="ECO:0007669"/>
    <property type="project" value="TreeGrafter"/>
</dbReference>
<dbReference type="Pfam" id="PF00230">
    <property type="entry name" value="MIP"/>
    <property type="match status" value="1"/>
</dbReference>
<evidence type="ECO:0000256" key="2">
    <source>
        <dbReference type="ARBA" id="ARBA00006175"/>
    </source>
</evidence>
<protein>
    <submittedName>
        <fullName evidence="10">Major intrinsic protein domain-containing protein</fullName>
    </submittedName>
</protein>
<keyword evidence="11" id="KW-1185">Reference proteome</keyword>
<dbReference type="InterPro" id="IPR050363">
    <property type="entry name" value="MIP/Aquaporin"/>
</dbReference>
<proteinExistence type="inferred from homology"/>
<organism evidence="10 11">
    <name type="scientific">Ditylenchus destructor</name>
    <dbReference type="NCBI Taxonomy" id="166010"/>
    <lineage>
        <taxon>Eukaryota</taxon>
        <taxon>Metazoa</taxon>
        <taxon>Ecdysozoa</taxon>
        <taxon>Nematoda</taxon>
        <taxon>Chromadorea</taxon>
        <taxon>Rhabditida</taxon>
        <taxon>Tylenchina</taxon>
        <taxon>Tylenchomorpha</taxon>
        <taxon>Sphaerularioidea</taxon>
        <taxon>Anguinidae</taxon>
        <taxon>Anguininae</taxon>
        <taxon>Ditylenchus</taxon>
    </lineage>
</organism>
<feature type="transmembrane region" description="Helical" evidence="9">
    <location>
        <begin position="174"/>
        <end position="196"/>
    </location>
</feature>
<dbReference type="EMBL" id="JAKKPZ010000001">
    <property type="protein sequence ID" value="KAI1728066.1"/>
    <property type="molecule type" value="Genomic_DNA"/>
</dbReference>
<evidence type="ECO:0000313" key="10">
    <source>
        <dbReference type="EMBL" id="KAI1728066.1"/>
    </source>
</evidence>
<evidence type="ECO:0000256" key="9">
    <source>
        <dbReference type="SAM" id="Phobius"/>
    </source>
</evidence>
<evidence type="ECO:0000256" key="7">
    <source>
        <dbReference type="ARBA" id="ARBA00045280"/>
    </source>
</evidence>
<dbReference type="PANTHER" id="PTHR43829">
    <property type="entry name" value="AQUAPORIN OR AQUAGLYCEROPORIN RELATED"/>
    <property type="match status" value="1"/>
</dbReference>
<comment type="subcellular location">
    <subcellularLocation>
        <location evidence="1">Membrane</location>
        <topology evidence="1">Multi-pass membrane protein</topology>
    </subcellularLocation>
</comment>
<comment type="caution">
    <text evidence="10">The sequence shown here is derived from an EMBL/GenBank/DDBJ whole genome shotgun (WGS) entry which is preliminary data.</text>
</comment>
<evidence type="ECO:0000256" key="1">
    <source>
        <dbReference type="ARBA" id="ARBA00004141"/>
    </source>
</evidence>
<accession>A0AAD4NEM7</accession>
<feature type="transmembrane region" description="Helical" evidence="9">
    <location>
        <begin position="259"/>
        <end position="278"/>
    </location>
</feature>
<dbReference type="SUPFAM" id="SSF81338">
    <property type="entry name" value="Aquaporin-like"/>
    <property type="match status" value="1"/>
</dbReference>
<dbReference type="Proteomes" id="UP001201812">
    <property type="component" value="Unassembled WGS sequence"/>
</dbReference>
<keyword evidence="3 8" id="KW-0813">Transport</keyword>
<dbReference type="PANTHER" id="PTHR43829:SF27">
    <property type="entry name" value="AQUAPORIN-3"/>
    <property type="match status" value="1"/>
</dbReference>
<dbReference type="InterPro" id="IPR022357">
    <property type="entry name" value="MIP_CS"/>
</dbReference>
<dbReference type="Gene3D" id="1.20.1080.10">
    <property type="entry name" value="Glycerol uptake facilitator protein"/>
    <property type="match status" value="1"/>
</dbReference>
<feature type="transmembrane region" description="Helical" evidence="9">
    <location>
        <begin position="38"/>
        <end position="57"/>
    </location>
</feature>
<evidence type="ECO:0000256" key="3">
    <source>
        <dbReference type="ARBA" id="ARBA00022448"/>
    </source>
</evidence>
<dbReference type="GO" id="GO:0015250">
    <property type="term" value="F:water channel activity"/>
    <property type="evidence" value="ECO:0007669"/>
    <property type="project" value="TreeGrafter"/>
</dbReference>
<reference evidence="10" key="1">
    <citation type="submission" date="2022-01" db="EMBL/GenBank/DDBJ databases">
        <title>Genome Sequence Resource for Two Populations of Ditylenchus destructor, the Migratory Endoparasitic Phytonematode.</title>
        <authorList>
            <person name="Zhang H."/>
            <person name="Lin R."/>
            <person name="Xie B."/>
        </authorList>
    </citation>
    <scope>NUCLEOTIDE SEQUENCE</scope>
    <source>
        <strain evidence="10">BazhouSP</strain>
    </source>
</reference>
<keyword evidence="4 8" id="KW-0812">Transmembrane</keyword>
<dbReference type="PROSITE" id="PS00221">
    <property type="entry name" value="MIP"/>
    <property type="match status" value="1"/>
</dbReference>
<dbReference type="InterPro" id="IPR023271">
    <property type="entry name" value="Aquaporin-like"/>
</dbReference>
<evidence type="ECO:0000256" key="4">
    <source>
        <dbReference type="ARBA" id="ARBA00022692"/>
    </source>
</evidence>
<dbReference type="AlphaFoldDB" id="A0AAD4NEM7"/>
<sequence>MAKLHEVSKTNGEIRMPKDFPNDRLAMLRQRYRIKSKLCRNVLCEFLCTTFLIYVTFCGTAQTVLSRFQMNNFVGHPISQGFGLIFAVQMGYQISGSHLNPAVSLFLYSFGEIQFINLILYTIAQTAGAFCGAALTFGIYYEKIHQFDGGRRAVMGENATAGIFATFPGSHLSILGAVWDQIWCTAIMCIIVGLITDKRNQIPKWVQPSLMGIMLITICMSFGLNAGNAMNPARDFAPRVFLLIAGYGPQVFSYHSYQWWWVPVICPPIGALLGAWLYKLLIGIQIPSNDEPLSRRKKSDFGTIHIYQINTSPTSDVNPKFPQ</sequence>
<evidence type="ECO:0000256" key="6">
    <source>
        <dbReference type="ARBA" id="ARBA00023136"/>
    </source>
</evidence>
<keyword evidence="6 9" id="KW-0472">Membrane</keyword>